<evidence type="ECO:0000313" key="2">
    <source>
        <dbReference type="EMBL" id="NSG85164.1"/>
    </source>
</evidence>
<protein>
    <submittedName>
        <fullName evidence="2">Group II intron reverse transcriptase/maturase</fullName>
        <ecNumber evidence="2">2.7.7.49</ecNumber>
    </submittedName>
</protein>
<accession>A0ABX2H703</accession>
<dbReference type="EC" id="2.7.7.49" evidence="2"/>
<comment type="caution">
    <text evidence="2">The sequence shown here is derived from an EMBL/GenBank/DDBJ whole genome shotgun (WGS) entry which is preliminary data.</text>
</comment>
<proteinExistence type="predicted"/>
<dbReference type="NCBIfam" id="TIGR04416">
    <property type="entry name" value="group_II_RT_mat"/>
    <property type="match status" value="1"/>
</dbReference>
<evidence type="ECO:0000259" key="1">
    <source>
        <dbReference type="PROSITE" id="PS50878"/>
    </source>
</evidence>
<organism evidence="2 3">
    <name type="scientific">Blautia faecis</name>
    <dbReference type="NCBI Taxonomy" id="871665"/>
    <lineage>
        <taxon>Bacteria</taxon>
        <taxon>Bacillati</taxon>
        <taxon>Bacillota</taxon>
        <taxon>Clostridia</taxon>
        <taxon>Lachnospirales</taxon>
        <taxon>Lachnospiraceae</taxon>
        <taxon>Blautia</taxon>
    </lineage>
</organism>
<feature type="domain" description="Reverse transcriptase" evidence="1">
    <location>
        <begin position="93"/>
        <end position="352"/>
    </location>
</feature>
<dbReference type="InterPro" id="IPR003615">
    <property type="entry name" value="HNH_nuc"/>
</dbReference>
<dbReference type="InterPro" id="IPR030931">
    <property type="entry name" value="Group_II_RT_mat"/>
</dbReference>
<dbReference type="PANTHER" id="PTHR34047:SF8">
    <property type="entry name" value="PROTEIN YKFC"/>
    <property type="match status" value="1"/>
</dbReference>
<dbReference type="PANTHER" id="PTHR34047">
    <property type="entry name" value="NUCLEAR INTRON MATURASE 1, MITOCHONDRIAL-RELATED"/>
    <property type="match status" value="1"/>
</dbReference>
<dbReference type="GO" id="GO:0003964">
    <property type="term" value="F:RNA-directed DNA polymerase activity"/>
    <property type="evidence" value="ECO:0007669"/>
    <property type="project" value="UniProtKB-KW"/>
</dbReference>
<evidence type="ECO:0000313" key="3">
    <source>
        <dbReference type="Proteomes" id="UP001644719"/>
    </source>
</evidence>
<dbReference type="EMBL" id="JAAITS010000015">
    <property type="protein sequence ID" value="NSG85164.1"/>
    <property type="molecule type" value="Genomic_DNA"/>
</dbReference>
<dbReference type="Pfam" id="PF00078">
    <property type="entry name" value="RVT_1"/>
    <property type="match status" value="1"/>
</dbReference>
<gene>
    <name evidence="2" type="primary">ltrA</name>
    <name evidence="2" type="ORF">G5B17_06895</name>
</gene>
<dbReference type="SUPFAM" id="SSF56672">
    <property type="entry name" value="DNA/RNA polymerases"/>
    <property type="match status" value="1"/>
</dbReference>
<dbReference type="CDD" id="cd01651">
    <property type="entry name" value="RT_G2_intron"/>
    <property type="match status" value="1"/>
</dbReference>
<dbReference type="CDD" id="cd00085">
    <property type="entry name" value="HNHc"/>
    <property type="match status" value="1"/>
</dbReference>
<keyword evidence="2" id="KW-0808">Transferase</keyword>
<name>A0ABX2H703_9FIRM</name>
<dbReference type="InterPro" id="IPR051083">
    <property type="entry name" value="GrpII_Intron_Splice-Mob/Def"/>
</dbReference>
<dbReference type="InterPro" id="IPR043502">
    <property type="entry name" value="DNA/RNA_pol_sf"/>
</dbReference>
<dbReference type="Gene3D" id="1.10.30.50">
    <property type="match status" value="1"/>
</dbReference>
<dbReference type="Proteomes" id="UP001644719">
    <property type="component" value="Unassembled WGS sequence"/>
</dbReference>
<keyword evidence="3" id="KW-1185">Reference proteome</keyword>
<keyword evidence="2" id="KW-0548">Nucleotidyltransferase</keyword>
<dbReference type="RefSeq" id="WP_173769607.1">
    <property type="nucleotide sequence ID" value="NZ_JAAITS010000015.1"/>
</dbReference>
<reference evidence="2 3" key="1">
    <citation type="journal article" date="2020" name="Cell Host Microbe">
        <title>Functional and Genomic Variation between Human-Derived Isolates of Lachnospiraceae Reveals Inter- and Intra-Species Diversity.</title>
        <authorList>
            <person name="Sorbara M.T."/>
            <person name="Littmann E.R."/>
            <person name="Fontana E."/>
            <person name="Moody T.U."/>
            <person name="Kohout C.E."/>
            <person name="Gjonbalaj M."/>
            <person name="Eaton V."/>
            <person name="Seok R."/>
            <person name="Leiner I.M."/>
            <person name="Pamer E.G."/>
        </authorList>
    </citation>
    <scope>NUCLEOTIDE SEQUENCE [LARGE SCALE GENOMIC DNA]</scope>
    <source>
        <strain evidence="2 3">MSK.17.74</strain>
    </source>
</reference>
<keyword evidence="2" id="KW-0695">RNA-directed DNA polymerase</keyword>
<sequence>MTKKKEKQLLCEDNLRHNEYYGMQSTIDNLYQASANGEVFTDLMSVILQRENILLAYRNIKKNTGSKTSGTDNLTIEDIGKCTPDEVVEKVRFIVNGSKHGYRPKPVRRKEIPKPYDPSKTRPLGIPCIWDRLVQQCIKQVMEPVCEAKFSNNSYGFRPNHSVENAIARSYQLLQHANLHYVIEFDIKGFFDNVNHAKLIRQIWAMGIHDKKLIFLIKRILKAPIRLEDGTTVTPDKGTPQGGIISPLLANIVLNELDHWVESQWQWCPICKRNTRSENGYRQAKKSNLKEMFIVRYADDFRIFCRTKDVAERTKCAVTLWLKERLKLEISEKKTRIVNVINHYSEFLGFKMKVHRKGDKLVVMSHIADKNLEHKREKLKEQAKRIVHPRKIYGEQGEIRLYNSMVTGMQNYYCIATHVNHDCASLNRTIMTLLTNRLSTRTGNRLVKKGRELTAFEKARFGKSKMIRYVAGTNEPIYPIGYTQHKNPLFRKKSWNYYTPEGREGIHDCLRINVSMMLALMRMPTYSNSAEYADNRISLFSAQWGKCAVTGDEFSHIGEIHCHHKLPRHLGGDDSYGNLVLIKDAVHKLIHASNTETIHKYMDLLQLDSKRLAKVNNLRQLASMQPI</sequence>
<dbReference type="PROSITE" id="PS50878">
    <property type="entry name" value="RT_POL"/>
    <property type="match status" value="1"/>
</dbReference>
<dbReference type="InterPro" id="IPR000477">
    <property type="entry name" value="RT_dom"/>
</dbReference>